<dbReference type="AlphaFoldDB" id="A0A445HSA0"/>
<evidence type="ECO:0000256" key="4">
    <source>
        <dbReference type="PROSITE-ProRule" id="PRU00708"/>
    </source>
</evidence>
<feature type="repeat" description="PPR" evidence="4">
    <location>
        <begin position="448"/>
        <end position="482"/>
    </location>
</feature>
<dbReference type="EMBL" id="QZWG01000012">
    <property type="protein sequence ID" value="RZB76499.1"/>
    <property type="molecule type" value="Genomic_DNA"/>
</dbReference>
<accession>A0A445HSA0</accession>
<evidence type="ECO:0000256" key="2">
    <source>
        <dbReference type="ARBA" id="ARBA00022737"/>
    </source>
</evidence>
<dbReference type="InterPro" id="IPR046960">
    <property type="entry name" value="PPR_At4g14850-like_plant"/>
</dbReference>
<dbReference type="Pfam" id="PF14432">
    <property type="entry name" value="DYW_deaminase"/>
    <property type="match status" value="1"/>
</dbReference>
<gene>
    <name evidence="6" type="ORF">D0Y65_034799</name>
</gene>
<feature type="repeat" description="PPR" evidence="4">
    <location>
        <begin position="146"/>
        <end position="180"/>
    </location>
</feature>
<dbReference type="Pfam" id="PF13041">
    <property type="entry name" value="PPR_2"/>
    <property type="match status" value="1"/>
</dbReference>
<dbReference type="GO" id="GO:0003723">
    <property type="term" value="F:RNA binding"/>
    <property type="evidence" value="ECO:0007669"/>
    <property type="project" value="InterPro"/>
</dbReference>
<dbReference type="GO" id="GO:0016556">
    <property type="term" value="P:mRNA modification"/>
    <property type="evidence" value="ECO:0007669"/>
    <property type="project" value="UniProtKB-ARBA"/>
</dbReference>
<protein>
    <submittedName>
        <fullName evidence="6">Pentatricopeptide repeat-containing protein</fullName>
    </submittedName>
</protein>
<comment type="similarity">
    <text evidence="1">Belongs to the PPR family. PCMP-H subfamily.</text>
</comment>
<comment type="caution">
    <text evidence="6">The sequence shown here is derived from an EMBL/GenBank/DDBJ whole genome shotgun (WGS) entry which is preliminary data.</text>
</comment>
<reference evidence="6 7" key="1">
    <citation type="submission" date="2018-09" db="EMBL/GenBank/DDBJ databases">
        <title>A high-quality reference genome of wild soybean provides a powerful tool to mine soybean genomes.</title>
        <authorList>
            <person name="Xie M."/>
            <person name="Chung C.Y.L."/>
            <person name="Li M.-W."/>
            <person name="Wong F.-L."/>
            <person name="Chan T.-F."/>
            <person name="Lam H.-M."/>
        </authorList>
    </citation>
    <scope>NUCLEOTIDE SEQUENCE [LARGE SCALE GENOMIC DNA]</scope>
    <source>
        <strain evidence="7">cv. W05</strain>
        <tissue evidence="6">Hypocotyl of etiolated seedlings</tissue>
    </source>
</reference>
<dbReference type="NCBIfam" id="TIGR00756">
    <property type="entry name" value="PPR"/>
    <property type="match status" value="5"/>
</dbReference>
<dbReference type="Pfam" id="PF01535">
    <property type="entry name" value="PPR"/>
    <property type="match status" value="6"/>
</dbReference>
<dbReference type="InterPro" id="IPR011990">
    <property type="entry name" value="TPR-like_helical_dom_sf"/>
</dbReference>
<dbReference type="FunFam" id="1.25.40.10:FF:000277">
    <property type="entry name" value="Pentatricopeptide repeat-containing protein, mitochondrial"/>
    <property type="match status" value="1"/>
</dbReference>
<keyword evidence="7" id="KW-1185">Reference proteome</keyword>
<dbReference type="InterPro" id="IPR002885">
    <property type="entry name" value="PPR_rpt"/>
</dbReference>
<dbReference type="InterPro" id="IPR046848">
    <property type="entry name" value="E_motif"/>
</dbReference>
<dbReference type="Gene3D" id="1.25.40.10">
    <property type="entry name" value="Tetratricopeptide repeat domain"/>
    <property type="match status" value="3"/>
</dbReference>
<dbReference type="PANTHER" id="PTHR47926">
    <property type="entry name" value="PENTATRICOPEPTIDE REPEAT-CONTAINING PROTEIN"/>
    <property type="match status" value="1"/>
</dbReference>
<evidence type="ECO:0000256" key="3">
    <source>
        <dbReference type="ARBA" id="ARBA00061659"/>
    </source>
</evidence>
<feature type="repeat" description="PPR" evidence="4">
    <location>
        <begin position="208"/>
        <end position="242"/>
    </location>
</feature>
<evidence type="ECO:0000256" key="1">
    <source>
        <dbReference type="ARBA" id="ARBA00006643"/>
    </source>
</evidence>
<organism evidence="6 7">
    <name type="scientific">Glycine soja</name>
    <name type="common">Wild soybean</name>
    <dbReference type="NCBI Taxonomy" id="3848"/>
    <lineage>
        <taxon>Eukaryota</taxon>
        <taxon>Viridiplantae</taxon>
        <taxon>Streptophyta</taxon>
        <taxon>Embryophyta</taxon>
        <taxon>Tracheophyta</taxon>
        <taxon>Spermatophyta</taxon>
        <taxon>Magnoliopsida</taxon>
        <taxon>eudicotyledons</taxon>
        <taxon>Gunneridae</taxon>
        <taxon>Pentapetalae</taxon>
        <taxon>rosids</taxon>
        <taxon>fabids</taxon>
        <taxon>Fabales</taxon>
        <taxon>Fabaceae</taxon>
        <taxon>Papilionoideae</taxon>
        <taxon>50 kb inversion clade</taxon>
        <taxon>NPAAA clade</taxon>
        <taxon>indigoferoid/millettioid clade</taxon>
        <taxon>Phaseoleae</taxon>
        <taxon>Glycine</taxon>
        <taxon>Glycine subgen. Soja</taxon>
    </lineage>
</organism>
<feature type="repeat" description="PPR" evidence="4">
    <location>
        <begin position="311"/>
        <end position="345"/>
    </location>
</feature>
<keyword evidence="2" id="KW-0677">Repeat</keyword>
<dbReference type="PROSITE" id="PS51375">
    <property type="entry name" value="PPR"/>
    <property type="match status" value="4"/>
</dbReference>
<comment type="similarity">
    <text evidence="3">Belongs to the PPR family. PCMP-E subfamily.</text>
</comment>
<evidence type="ECO:0000313" key="7">
    <source>
        <dbReference type="Proteomes" id="UP000289340"/>
    </source>
</evidence>
<sequence>MRSSCVSVTVGANPTRLLSEKRITQSQVRQIHAYIVKTNLVTHALCVAKLVNALSQSSNPYDAVSVFAHALSRFHHLRGIEFSVPPALKACGKSCAFEEGKQIMGFILKTHLWNDPFVTNSLVRMCLEVGMVELARSVFDKMPTRDLISWNSLLSGYLKAGEIEIAREVFEKMPQRDLVSCNAMIDGYGKHGMCELAEEVFMDMGVRDVVTWTSMISAFVLNHQPRKGLCLFREMLSLGVRPDAPAVVSVLSAIADLGFLEEGKWVHNYIFTNKVHQSCSFIGSALINMYAKCGRIENAYHVFRSLCHRQNIGDWNSMISGLALHGLGREAIEIFQDMERVELEPDDITFLGLLSACNHGGLMDEGQFYFETMQVKYKIVPKIQHYGCIVDLFGRAGRLEEALGVIDEMPFEPDVLIWKAILSASMKHNNVVMGHTAGLRAIELAPQDSSCYVLLSNIYAKAGRWDDVSKVRSLMRKRRVRKIPGCSSILADGKVHEFLVGKAMDVGYNQSVLSMLEEIVCKLKSEGYEPDLNQVFIDIEGGEKESQLTLHSEKMALAFGLLNSHQGSPIHIVKNLRICCDCHRFMQLVSKIYNRRVIVRDQNRFHHFDKGFCSCRNHW</sequence>
<name>A0A445HSA0_GLYSO</name>
<dbReference type="Pfam" id="PF20431">
    <property type="entry name" value="E_motif"/>
    <property type="match status" value="1"/>
</dbReference>
<evidence type="ECO:0000259" key="5">
    <source>
        <dbReference type="Pfam" id="PF14432"/>
    </source>
</evidence>
<feature type="domain" description="DYW" evidence="5">
    <location>
        <begin position="527"/>
        <end position="619"/>
    </location>
</feature>
<proteinExistence type="inferred from homology"/>
<dbReference type="PANTHER" id="PTHR47926:SF436">
    <property type="entry name" value="PENTATRICOPEPTIDE REPEAT-CONTAINING PROTEIN ELI1, CHLOROPLASTIC-LIKE ISOFORM X2"/>
    <property type="match status" value="1"/>
</dbReference>
<dbReference type="GO" id="GO:0008270">
    <property type="term" value="F:zinc ion binding"/>
    <property type="evidence" value="ECO:0007669"/>
    <property type="project" value="InterPro"/>
</dbReference>
<dbReference type="InterPro" id="IPR032867">
    <property type="entry name" value="DYW_dom"/>
</dbReference>
<dbReference type="GO" id="GO:0005737">
    <property type="term" value="C:cytoplasm"/>
    <property type="evidence" value="ECO:0007669"/>
    <property type="project" value="UniProtKB-ARBA"/>
</dbReference>
<dbReference type="Gramene" id="XM_028337571.1">
    <property type="protein sequence ID" value="XP_028193372.1"/>
    <property type="gene ID" value="LOC114379004"/>
</dbReference>
<evidence type="ECO:0000313" key="6">
    <source>
        <dbReference type="EMBL" id="RZB76499.1"/>
    </source>
</evidence>
<dbReference type="Proteomes" id="UP000289340">
    <property type="component" value="Chromosome 12"/>
</dbReference>